<dbReference type="NCBIfam" id="TIGR03025">
    <property type="entry name" value="EPS_sugtrans"/>
    <property type="match status" value="1"/>
</dbReference>
<organism evidence="9 10">
    <name type="scientific">Isoptericola chiayiensis</name>
    <dbReference type="NCBI Taxonomy" id="579446"/>
    <lineage>
        <taxon>Bacteria</taxon>
        <taxon>Bacillati</taxon>
        <taxon>Actinomycetota</taxon>
        <taxon>Actinomycetes</taxon>
        <taxon>Micrococcales</taxon>
        <taxon>Promicromonosporaceae</taxon>
        <taxon>Isoptericola</taxon>
    </lineage>
</organism>
<keyword evidence="4 7" id="KW-0812">Transmembrane</keyword>
<comment type="caution">
    <text evidence="9">The sequence shown here is derived from an EMBL/GenBank/DDBJ whole genome shotgun (WGS) entry which is preliminary data.</text>
</comment>
<comment type="similarity">
    <text evidence="2">Belongs to the bacterial sugar transferase family.</text>
</comment>
<evidence type="ECO:0000256" key="3">
    <source>
        <dbReference type="ARBA" id="ARBA00022679"/>
    </source>
</evidence>
<evidence type="ECO:0000259" key="8">
    <source>
        <dbReference type="Pfam" id="PF02397"/>
    </source>
</evidence>
<dbReference type="EMBL" id="BAABID010000004">
    <property type="protein sequence ID" value="GAA4719244.1"/>
    <property type="molecule type" value="Genomic_DNA"/>
</dbReference>
<feature type="transmembrane region" description="Helical" evidence="7">
    <location>
        <begin position="72"/>
        <end position="94"/>
    </location>
</feature>
<evidence type="ECO:0000256" key="6">
    <source>
        <dbReference type="ARBA" id="ARBA00023136"/>
    </source>
</evidence>
<evidence type="ECO:0000313" key="10">
    <source>
        <dbReference type="Proteomes" id="UP001500956"/>
    </source>
</evidence>
<keyword evidence="6 7" id="KW-0472">Membrane</keyword>
<protein>
    <submittedName>
        <fullName evidence="9">Sugar transferase</fullName>
    </submittedName>
</protein>
<keyword evidence="5 7" id="KW-1133">Transmembrane helix</keyword>
<comment type="subcellular location">
    <subcellularLocation>
        <location evidence="1">Membrane</location>
        <topology evidence="1">Multi-pass membrane protein</topology>
    </subcellularLocation>
</comment>
<dbReference type="Pfam" id="PF02397">
    <property type="entry name" value="Bac_transf"/>
    <property type="match status" value="1"/>
</dbReference>
<feature type="transmembrane region" description="Helical" evidence="7">
    <location>
        <begin position="115"/>
        <end position="132"/>
    </location>
</feature>
<dbReference type="Gene3D" id="3.40.50.720">
    <property type="entry name" value="NAD(P)-binding Rossmann-like Domain"/>
    <property type="match status" value="1"/>
</dbReference>
<feature type="domain" description="Bacterial sugar transferase" evidence="8">
    <location>
        <begin position="306"/>
        <end position="493"/>
    </location>
</feature>
<keyword evidence="10" id="KW-1185">Reference proteome</keyword>
<feature type="transmembrane region" description="Helical" evidence="7">
    <location>
        <begin position="311"/>
        <end position="334"/>
    </location>
</feature>
<evidence type="ECO:0000313" key="9">
    <source>
        <dbReference type="EMBL" id="GAA4719244.1"/>
    </source>
</evidence>
<reference evidence="10" key="1">
    <citation type="journal article" date="2019" name="Int. J. Syst. Evol. Microbiol.">
        <title>The Global Catalogue of Microorganisms (GCM) 10K type strain sequencing project: providing services to taxonomists for standard genome sequencing and annotation.</title>
        <authorList>
            <consortium name="The Broad Institute Genomics Platform"/>
            <consortium name="The Broad Institute Genome Sequencing Center for Infectious Disease"/>
            <person name="Wu L."/>
            <person name="Ma J."/>
        </authorList>
    </citation>
    <scope>NUCLEOTIDE SEQUENCE [LARGE SCALE GENOMIC DNA]</scope>
    <source>
        <strain evidence="10">JCM 18063</strain>
    </source>
</reference>
<name>A0ABP8Y2A5_9MICO</name>
<feature type="transmembrane region" description="Helical" evidence="7">
    <location>
        <begin position="138"/>
        <end position="157"/>
    </location>
</feature>
<feature type="transmembrane region" description="Helical" evidence="7">
    <location>
        <begin position="42"/>
        <end position="60"/>
    </location>
</feature>
<dbReference type="RefSeq" id="WP_343037386.1">
    <property type="nucleotide sequence ID" value="NZ_BAABID010000004.1"/>
</dbReference>
<sequence>MSIAEVRAQTRSALAAVRAQRLREVRDTFGAGRWQTSYRRRLMATDAAVALLAVLVAAVLRDGPYVLTASGVQVHQLAILVLVVAAWPVSVALSRGYDPRVFASGPQEFQRVFDATWRLFAALALVSFLFAWPGLREILLIAFPVGLVLLLVGRWSWRRFLIRRRGQGDCTTSVLAIGLRDQAERLIHELNDRPSGYRVVGVCVPTGTIHPGETILGVPVLGDLDGAATIASQTRAQCVAVSGSDCITADVVRRLGWELEPIGVDLMLTAELADVAGPRITITPEQSVSLLHVDAPRFAGPKYVAKTAMDWTLTVLVTLAVLPVMVVTALLVGLTSTGPVFYTQHRVGRGGRTFPMLKFRTMRVGADREQEVLAGQNDGDGVLFKRRDDPRVTAVGKHLRRYSLDELPQLFNVLAGQMSLVGPRPPLPQEVSRYEARMRRRLLVKPGITGLWQVGGRSDLPWEEAVRLDVYYAENWTPFGDVLILARTAQAVLRGSGAY</sequence>
<accession>A0ABP8Y2A5</accession>
<proteinExistence type="inferred from homology"/>
<evidence type="ECO:0000256" key="5">
    <source>
        <dbReference type="ARBA" id="ARBA00022989"/>
    </source>
</evidence>
<dbReference type="InterPro" id="IPR017475">
    <property type="entry name" value="EPS_sugar_tfrase"/>
</dbReference>
<evidence type="ECO:0000256" key="4">
    <source>
        <dbReference type="ARBA" id="ARBA00022692"/>
    </source>
</evidence>
<dbReference type="PANTHER" id="PTHR30576:SF10">
    <property type="entry name" value="SLL5057 PROTEIN"/>
    <property type="match status" value="1"/>
</dbReference>
<dbReference type="Pfam" id="PF13727">
    <property type="entry name" value="CoA_binding_3"/>
    <property type="match status" value="1"/>
</dbReference>
<dbReference type="PANTHER" id="PTHR30576">
    <property type="entry name" value="COLANIC BIOSYNTHESIS UDP-GLUCOSE LIPID CARRIER TRANSFERASE"/>
    <property type="match status" value="1"/>
</dbReference>
<dbReference type="InterPro" id="IPR003362">
    <property type="entry name" value="Bact_transf"/>
</dbReference>
<evidence type="ECO:0000256" key="1">
    <source>
        <dbReference type="ARBA" id="ARBA00004141"/>
    </source>
</evidence>
<gene>
    <name evidence="9" type="ORF">GCM10023216_04820</name>
</gene>
<keyword evidence="3 9" id="KW-0808">Transferase</keyword>
<dbReference type="Proteomes" id="UP001500956">
    <property type="component" value="Unassembled WGS sequence"/>
</dbReference>
<evidence type="ECO:0000256" key="7">
    <source>
        <dbReference type="SAM" id="Phobius"/>
    </source>
</evidence>
<evidence type="ECO:0000256" key="2">
    <source>
        <dbReference type="ARBA" id="ARBA00006464"/>
    </source>
</evidence>
<dbReference type="GO" id="GO:0016740">
    <property type="term" value="F:transferase activity"/>
    <property type="evidence" value="ECO:0007669"/>
    <property type="project" value="UniProtKB-KW"/>
</dbReference>